<feature type="compositionally biased region" description="Low complexity" evidence="4">
    <location>
        <begin position="717"/>
        <end position="731"/>
    </location>
</feature>
<dbReference type="SUPFAM" id="SSF56112">
    <property type="entry name" value="Protein kinase-like (PK-like)"/>
    <property type="match status" value="1"/>
</dbReference>
<dbReference type="Gene3D" id="2.60.200.20">
    <property type="match status" value="1"/>
</dbReference>
<dbReference type="PANTHER" id="PTHR27001">
    <property type="entry name" value="OS01G0253100 PROTEIN"/>
    <property type="match status" value="1"/>
</dbReference>
<feature type="region of interest" description="Disordered" evidence="4">
    <location>
        <begin position="1380"/>
        <end position="1417"/>
    </location>
</feature>
<evidence type="ECO:0000256" key="1">
    <source>
        <dbReference type="ARBA" id="ARBA00022741"/>
    </source>
</evidence>
<dbReference type="PANTHER" id="PTHR27001:SF118">
    <property type="entry name" value="OS01G0253100 PROTEIN"/>
    <property type="match status" value="1"/>
</dbReference>
<dbReference type="SUPFAM" id="SSF49879">
    <property type="entry name" value="SMAD/FHA domain"/>
    <property type="match status" value="1"/>
</dbReference>
<dbReference type="InterPro" id="IPR008984">
    <property type="entry name" value="SMAD_FHA_dom_sf"/>
</dbReference>
<keyword evidence="2 3" id="KW-0067">ATP-binding</keyword>
<feature type="domain" description="Protein kinase" evidence="6">
    <location>
        <begin position="93"/>
        <end position="369"/>
    </location>
</feature>
<dbReference type="SMART" id="SM00220">
    <property type="entry name" value="S_TKc"/>
    <property type="match status" value="1"/>
</dbReference>
<evidence type="ECO:0000259" key="6">
    <source>
        <dbReference type="PROSITE" id="PS50011"/>
    </source>
</evidence>
<feature type="domain" description="FHA" evidence="5">
    <location>
        <begin position="951"/>
        <end position="1023"/>
    </location>
</feature>
<protein>
    <recommendedName>
        <fullName evidence="9">Protein kinase domain-containing protein</fullName>
    </recommendedName>
</protein>
<dbReference type="PROSITE" id="PS50006">
    <property type="entry name" value="FHA_DOMAIN"/>
    <property type="match status" value="1"/>
</dbReference>
<feature type="compositionally biased region" description="Basic and acidic residues" evidence="4">
    <location>
        <begin position="1126"/>
        <end position="1138"/>
    </location>
</feature>
<feature type="compositionally biased region" description="Low complexity" evidence="4">
    <location>
        <begin position="1455"/>
        <end position="1468"/>
    </location>
</feature>
<feature type="region of interest" description="Disordered" evidence="4">
    <location>
        <begin position="1"/>
        <end position="58"/>
    </location>
</feature>
<feature type="region of interest" description="Disordered" evidence="4">
    <location>
        <begin position="1448"/>
        <end position="1474"/>
    </location>
</feature>
<dbReference type="InterPro" id="IPR017441">
    <property type="entry name" value="Protein_kinase_ATP_BS"/>
</dbReference>
<feature type="compositionally biased region" description="Basic and acidic residues" evidence="4">
    <location>
        <begin position="732"/>
        <end position="743"/>
    </location>
</feature>
<dbReference type="InParanoid" id="A0A0G4GPA4"/>
<keyword evidence="8" id="KW-1185">Reference proteome</keyword>
<feature type="compositionally biased region" description="Basic and acidic residues" evidence="4">
    <location>
        <begin position="1383"/>
        <end position="1392"/>
    </location>
</feature>
<feature type="region of interest" description="Disordered" evidence="4">
    <location>
        <begin position="453"/>
        <end position="521"/>
    </location>
</feature>
<dbReference type="InterPro" id="IPR000719">
    <property type="entry name" value="Prot_kinase_dom"/>
</dbReference>
<dbReference type="InterPro" id="IPR000253">
    <property type="entry name" value="FHA_dom"/>
</dbReference>
<evidence type="ECO:0008006" key="9">
    <source>
        <dbReference type="Google" id="ProtNLM"/>
    </source>
</evidence>
<dbReference type="EMBL" id="CDMY01000748">
    <property type="protein sequence ID" value="CEM32121.1"/>
    <property type="molecule type" value="Genomic_DNA"/>
</dbReference>
<proteinExistence type="predicted"/>
<feature type="compositionally biased region" description="Pro residues" evidence="4">
    <location>
        <begin position="1396"/>
        <end position="1406"/>
    </location>
</feature>
<evidence type="ECO:0000313" key="7">
    <source>
        <dbReference type="EMBL" id="CEM32121.1"/>
    </source>
</evidence>
<sequence length="1474" mass="158654">MFSRRFFGGSPTSDGRPDGSPVQASPYAAASREDDKRQATDDDAGELPPPPPKKSIFGFALSSKKDDEAAGSACVENCYLYEYEDIRRATENWSDKYKLGQGTHGTVYAVTLKRQKLAVKRLLIPDEGGFLHEVRVLNKLRHAHIVVLMGWAGKGSEKLLVYELLPGGDVSRLLRARNRTFPWYHRITVAVEAACGLNHMHNAKPKIFHRDIKCANIILDRFGHAKLADFGLACLTKAKKDEVVVAKAEGTPGYACPHYIRTRKVTDKTEVYAFGMVLLELLTARPPAVHVNPQGGLDYLVRHINPSDPHSLLPLVDPRAHFPPEIKVGIAELALKCINPNDAKRPSSNEMYSELEQMIEDWCRTHPLLDYALNHDLALPFPTEDLSSLAELVRRRTIRSTDQPIPVHPSLPSPVLVASADLSPSMGRKGSNVSIGPGGPGFLVAPIVAAGAGGGEGQKGGVKGGMNRPPTSEESNVEEAVKSDALEEPESPEQASRDQTVLEASPNEARSRVAEPPRFPPYMPPQMPFPHPPVIVARRPPIAQGKSVRRISSHGDALRTDIHRERSQSFAEVPPAAPAAGVAPPVPPLQQHPPFVAPPPFGFIAPQMRPPLPPHLNHPALFAARGPAGPPPPPHIHQSFSPPFRPSFPPAQQMPPHMYRSVTPVKLEAAVNAPICAPAGDNASFSFEDDRRRSSLGPILALGSLSHIDCAVAPCTGSENEGGSASSASAVAKEERERARDEAQQEEEAIADSHVVERGGSGSAAASDGMAEEASLIAKEETVDGGAPSESGRIDTSDEQQPSDNPEEELADKNTTTEGKGGSGGPAADIGGEGTHTATAMEETATSEDRYHDASPDKKELQPTHTDTDDLEAGTGSCLTENNNNNKKEQDQDQDQERVPEGEGGLADAENAFVLEFCGEHLAEVSEEGRRYGGGRLVVRADGGMEGPPPEVLGRLHSHFRIHFENLGSDEIYTCVSRHHCRIDFFPLPALADRTDKEAVKPAFGFLLTNLSVNNSYLNGLKLKRNQKAWLQPNDIIALILSDPPFLDNDPRQLNIMMGFTFNIPTSLLPYVPTDPAAYPNVPIELPGVENGTKRSIHVPPPPLRAVPLPAPPPPRPPDVGQGQRRMMDKKQTDDLSDRFPLQLSNASNGIAGPPPKKLSAKRRVIGKKEEETNTNSNPSSNSNTSSAIVSKPISALKLRLGPGGGIGSAESVAVGVGVSAVEEGRRLASSFKERYVPRKTGGLQKSVTTGDRDRDTKGREIAKGNGSGPGSGLSKVAAAIASQQQSPKGPPGQLQQPHLKRLPTGPSVCKRMVPAAQQPPQYRQPPAVQAAPKEALTKKVTAPAPSTDSSYAPVGMGVPVLPPHYHGFPFHPIPMPPPGFHHLNEDMDLTRRSVGPPPPPPPPLPQSSQSFYMSSSTAHTATNVTGAVHPHMPVLLGDYRVVMHPHHPHHHHLQQQQQPGSSHLPSQYHAHHG</sequence>
<dbReference type="PROSITE" id="PS00108">
    <property type="entry name" value="PROTEIN_KINASE_ST"/>
    <property type="match status" value="1"/>
</dbReference>
<evidence type="ECO:0000256" key="4">
    <source>
        <dbReference type="SAM" id="MobiDB-lite"/>
    </source>
</evidence>
<accession>A0A0G4GPA4</accession>
<evidence type="ECO:0000256" key="3">
    <source>
        <dbReference type="PROSITE-ProRule" id="PRU10141"/>
    </source>
</evidence>
<feature type="compositionally biased region" description="Low complexity" evidence="4">
    <location>
        <begin position="1408"/>
        <end position="1417"/>
    </location>
</feature>
<feature type="compositionally biased region" description="Basic and acidic residues" evidence="4">
    <location>
        <begin position="31"/>
        <end position="40"/>
    </location>
</feature>
<feature type="region of interest" description="Disordered" evidence="4">
    <location>
        <begin position="1093"/>
        <end position="1187"/>
    </location>
</feature>
<feature type="region of interest" description="Disordered" evidence="4">
    <location>
        <begin position="716"/>
        <end position="903"/>
    </location>
</feature>
<dbReference type="Pfam" id="PF00498">
    <property type="entry name" value="FHA"/>
    <property type="match status" value="1"/>
</dbReference>
<dbReference type="STRING" id="1169540.A0A0G4GPA4"/>
<reference evidence="7 8" key="1">
    <citation type="submission" date="2014-11" db="EMBL/GenBank/DDBJ databases">
        <authorList>
            <person name="Zhu J."/>
            <person name="Qi W."/>
            <person name="Song R."/>
        </authorList>
    </citation>
    <scope>NUCLEOTIDE SEQUENCE [LARGE SCALE GENOMIC DNA]</scope>
</reference>
<dbReference type="Proteomes" id="UP000041254">
    <property type="component" value="Unassembled WGS sequence"/>
</dbReference>
<evidence type="ECO:0000313" key="8">
    <source>
        <dbReference type="Proteomes" id="UP000041254"/>
    </source>
</evidence>
<organism evidence="7 8">
    <name type="scientific">Vitrella brassicaformis (strain CCMP3155)</name>
    <dbReference type="NCBI Taxonomy" id="1169540"/>
    <lineage>
        <taxon>Eukaryota</taxon>
        <taxon>Sar</taxon>
        <taxon>Alveolata</taxon>
        <taxon>Colpodellida</taxon>
        <taxon>Vitrellaceae</taxon>
        <taxon>Vitrella</taxon>
    </lineage>
</organism>
<dbReference type="OrthoDB" id="4062651at2759"/>
<dbReference type="Pfam" id="PF00069">
    <property type="entry name" value="Pkinase"/>
    <property type="match status" value="1"/>
</dbReference>
<name>A0A0G4GPA4_VITBC</name>
<dbReference type="VEuPathDB" id="CryptoDB:Vbra_944"/>
<dbReference type="PROSITE" id="PS00107">
    <property type="entry name" value="PROTEIN_KINASE_ATP"/>
    <property type="match status" value="1"/>
</dbReference>
<feature type="compositionally biased region" description="Low complexity" evidence="4">
    <location>
        <begin position="763"/>
        <end position="775"/>
    </location>
</feature>
<keyword evidence="1 3" id="KW-0547">Nucleotide-binding</keyword>
<feature type="compositionally biased region" description="Basic and acidic residues" evidence="4">
    <location>
        <begin position="886"/>
        <end position="901"/>
    </location>
</feature>
<dbReference type="Gene3D" id="1.10.510.10">
    <property type="entry name" value="Transferase(Phosphotransferase) domain 1"/>
    <property type="match status" value="1"/>
</dbReference>
<evidence type="ECO:0000256" key="2">
    <source>
        <dbReference type="ARBA" id="ARBA00022840"/>
    </source>
</evidence>
<feature type="compositionally biased region" description="Basic and acidic residues" evidence="4">
    <location>
        <begin position="847"/>
        <end position="868"/>
    </location>
</feature>
<dbReference type="InterPro" id="IPR008271">
    <property type="entry name" value="Ser/Thr_kinase_AS"/>
</dbReference>
<dbReference type="InterPro" id="IPR011009">
    <property type="entry name" value="Kinase-like_dom_sf"/>
</dbReference>
<feature type="compositionally biased region" description="Low complexity" evidence="4">
    <location>
        <begin position="1283"/>
        <end position="1298"/>
    </location>
</feature>
<evidence type="ECO:0000259" key="5">
    <source>
        <dbReference type="PROSITE" id="PS50006"/>
    </source>
</evidence>
<feature type="region of interest" description="Disordered" evidence="4">
    <location>
        <begin position="1240"/>
        <end position="1308"/>
    </location>
</feature>
<feature type="compositionally biased region" description="Low complexity" evidence="4">
    <location>
        <begin position="1174"/>
        <end position="1187"/>
    </location>
</feature>
<gene>
    <name evidence="7" type="ORF">Vbra_944</name>
</gene>
<feature type="compositionally biased region" description="Pro residues" evidence="4">
    <location>
        <begin position="1099"/>
        <end position="1118"/>
    </location>
</feature>
<feature type="compositionally biased region" description="Low complexity" evidence="4">
    <location>
        <begin position="826"/>
        <end position="844"/>
    </location>
</feature>
<feature type="compositionally biased region" description="Gly residues" evidence="4">
    <location>
        <begin position="453"/>
        <end position="464"/>
    </location>
</feature>
<dbReference type="GO" id="GO:0005524">
    <property type="term" value="F:ATP binding"/>
    <property type="evidence" value="ECO:0007669"/>
    <property type="project" value="UniProtKB-UniRule"/>
</dbReference>
<dbReference type="Gene3D" id="3.30.200.20">
    <property type="entry name" value="Phosphorylase Kinase, domain 1"/>
    <property type="match status" value="1"/>
</dbReference>
<dbReference type="PROSITE" id="PS50011">
    <property type="entry name" value="PROTEIN_KINASE_DOM"/>
    <property type="match status" value="1"/>
</dbReference>
<dbReference type="GO" id="GO:0004672">
    <property type="term" value="F:protein kinase activity"/>
    <property type="evidence" value="ECO:0007669"/>
    <property type="project" value="InterPro"/>
</dbReference>
<dbReference type="GO" id="GO:0005886">
    <property type="term" value="C:plasma membrane"/>
    <property type="evidence" value="ECO:0007669"/>
    <property type="project" value="TreeGrafter"/>
</dbReference>
<feature type="compositionally biased region" description="Basic and acidic residues" evidence="4">
    <location>
        <begin position="1251"/>
        <end position="1263"/>
    </location>
</feature>
<feature type="binding site" evidence="3">
    <location>
        <position position="120"/>
    </location>
    <ligand>
        <name>ATP</name>
        <dbReference type="ChEBI" id="CHEBI:30616"/>
    </ligand>
</feature>